<proteinExistence type="predicted"/>
<reference evidence="1 2" key="1">
    <citation type="submission" date="2024-04" db="EMBL/GenBank/DDBJ databases">
        <authorList>
            <person name="Rising A."/>
            <person name="Reimegard J."/>
            <person name="Sonavane S."/>
            <person name="Akerstrom W."/>
            <person name="Nylinder S."/>
            <person name="Hedman E."/>
            <person name="Kallberg Y."/>
        </authorList>
    </citation>
    <scope>NUCLEOTIDE SEQUENCE [LARGE SCALE GENOMIC DNA]</scope>
</reference>
<keyword evidence="2" id="KW-1185">Reference proteome</keyword>
<gene>
    <name evidence="1" type="ORF">LARSCL_LOCUS9344</name>
</gene>
<organism evidence="1 2">
    <name type="scientific">Larinioides sclopetarius</name>
    <dbReference type="NCBI Taxonomy" id="280406"/>
    <lineage>
        <taxon>Eukaryota</taxon>
        <taxon>Metazoa</taxon>
        <taxon>Ecdysozoa</taxon>
        <taxon>Arthropoda</taxon>
        <taxon>Chelicerata</taxon>
        <taxon>Arachnida</taxon>
        <taxon>Araneae</taxon>
        <taxon>Araneomorphae</taxon>
        <taxon>Entelegynae</taxon>
        <taxon>Araneoidea</taxon>
        <taxon>Araneidae</taxon>
        <taxon>Larinioides</taxon>
    </lineage>
</organism>
<dbReference type="AlphaFoldDB" id="A0AAV2A136"/>
<sequence length="30" mass="3414">MGSEETTSFVLRCFRNLNNSWTCSSGEEMP</sequence>
<dbReference type="EMBL" id="CAXIEN010000104">
    <property type="protein sequence ID" value="CAL1277673.1"/>
    <property type="molecule type" value="Genomic_DNA"/>
</dbReference>
<accession>A0AAV2A136</accession>
<evidence type="ECO:0000313" key="1">
    <source>
        <dbReference type="EMBL" id="CAL1277673.1"/>
    </source>
</evidence>
<evidence type="ECO:0000313" key="2">
    <source>
        <dbReference type="Proteomes" id="UP001497382"/>
    </source>
</evidence>
<dbReference type="Proteomes" id="UP001497382">
    <property type="component" value="Unassembled WGS sequence"/>
</dbReference>
<protein>
    <submittedName>
        <fullName evidence="1">Uncharacterized protein</fullName>
    </submittedName>
</protein>
<comment type="caution">
    <text evidence="1">The sequence shown here is derived from an EMBL/GenBank/DDBJ whole genome shotgun (WGS) entry which is preliminary data.</text>
</comment>
<name>A0AAV2A136_9ARAC</name>